<comment type="caution">
    <text evidence="1">The sequence shown here is derived from an EMBL/GenBank/DDBJ whole genome shotgun (WGS) entry which is preliminary data.</text>
</comment>
<sequence length="176" mass="20563">MANGDISCVFIKKQYFIDNKHFIKMLDPLSIEKQSKRSYFFLKLEYENNNLLVPLRSHIEPIRKFGIIGYSVPSKDKPKAGLDYRYILIVNDYKDLEIPEYSKIPESQNKIINSDFESIKKQVLAYVKGYVKAAIKNRENIEPKYKESSLHNFQNELGVIAARNNRIAQKEVENLN</sequence>
<protein>
    <recommendedName>
        <fullName evidence="3">Type III toxin-antitoxin system ToxN/AbiQ family toxin</fullName>
    </recommendedName>
</protein>
<reference evidence="1 2" key="1">
    <citation type="submission" date="2018-11" db="EMBL/GenBank/DDBJ databases">
        <title>Genome sequencing and assembly of Clostridium tagluense strain A121.</title>
        <authorList>
            <person name="Murakami T."/>
            <person name="Segawa T."/>
            <person name="Shcherbakova V.A."/>
            <person name="Mori H."/>
            <person name="Yoshimura Y."/>
        </authorList>
    </citation>
    <scope>NUCLEOTIDE SEQUENCE [LARGE SCALE GENOMIC DNA]</scope>
    <source>
        <strain evidence="1 2">A121</strain>
    </source>
</reference>
<keyword evidence="2" id="KW-1185">Reference proteome</keyword>
<name>A0A401UIE6_9CLOT</name>
<dbReference type="AlphaFoldDB" id="A0A401UIE6"/>
<evidence type="ECO:0000313" key="1">
    <source>
        <dbReference type="EMBL" id="GCD09239.1"/>
    </source>
</evidence>
<proteinExistence type="predicted"/>
<dbReference type="RefSeq" id="WP_124998464.1">
    <property type="nucleotide sequence ID" value="NZ_BHYK01000004.1"/>
</dbReference>
<accession>A0A401UIE6</accession>
<organism evidence="1 2">
    <name type="scientific">Clostridium tagluense</name>
    <dbReference type="NCBI Taxonomy" id="360422"/>
    <lineage>
        <taxon>Bacteria</taxon>
        <taxon>Bacillati</taxon>
        <taxon>Bacillota</taxon>
        <taxon>Clostridia</taxon>
        <taxon>Eubacteriales</taxon>
        <taxon>Clostridiaceae</taxon>
        <taxon>Clostridium</taxon>
    </lineage>
</organism>
<evidence type="ECO:0008006" key="3">
    <source>
        <dbReference type="Google" id="ProtNLM"/>
    </source>
</evidence>
<dbReference type="EMBL" id="BHYK01000004">
    <property type="protein sequence ID" value="GCD09239.1"/>
    <property type="molecule type" value="Genomic_DNA"/>
</dbReference>
<evidence type="ECO:0000313" key="2">
    <source>
        <dbReference type="Proteomes" id="UP000287872"/>
    </source>
</evidence>
<dbReference type="OrthoDB" id="2232587at2"/>
<dbReference type="Proteomes" id="UP000287872">
    <property type="component" value="Unassembled WGS sequence"/>
</dbReference>
<gene>
    <name evidence="1" type="ORF">Ctaglu_08620</name>
</gene>